<name>A0AAW8U0Q7_9ENTE</name>
<evidence type="ECO:0000313" key="2">
    <source>
        <dbReference type="Proteomes" id="UP001256711"/>
    </source>
</evidence>
<evidence type="ECO:0000313" key="1">
    <source>
        <dbReference type="EMBL" id="MDT2811276.1"/>
    </source>
</evidence>
<organism evidence="1 2">
    <name type="scientific">Enterococcus asini</name>
    <dbReference type="NCBI Taxonomy" id="57732"/>
    <lineage>
        <taxon>Bacteria</taxon>
        <taxon>Bacillati</taxon>
        <taxon>Bacillota</taxon>
        <taxon>Bacilli</taxon>
        <taxon>Lactobacillales</taxon>
        <taxon>Enterococcaceae</taxon>
        <taxon>Enterococcus</taxon>
    </lineage>
</organism>
<reference evidence="1" key="1">
    <citation type="submission" date="2023-03" db="EMBL/GenBank/DDBJ databases">
        <authorList>
            <person name="Shen W."/>
            <person name="Cai J."/>
        </authorList>
    </citation>
    <scope>NUCLEOTIDE SEQUENCE</scope>
    <source>
        <strain evidence="1">B226-2</strain>
    </source>
</reference>
<sequence>MKLITKQAAHSWAKQQLKHKDTLHLLLMSFKKDRHIKLIKQEDTVTIIETGFTNATYSKLPLPEALKLLKKLIAKEFPRSHNLYCQLEKGTSKGK</sequence>
<accession>A0AAW8U0Q7</accession>
<gene>
    <name evidence="1" type="ORF">P7H43_12365</name>
</gene>
<dbReference type="AlphaFoldDB" id="A0AAW8U0Q7"/>
<dbReference type="Proteomes" id="UP001256711">
    <property type="component" value="Unassembled WGS sequence"/>
</dbReference>
<comment type="caution">
    <text evidence="1">The sequence shown here is derived from an EMBL/GenBank/DDBJ whole genome shotgun (WGS) entry which is preliminary data.</text>
</comment>
<proteinExistence type="predicted"/>
<dbReference type="EMBL" id="JARQBJ010000006">
    <property type="protein sequence ID" value="MDT2811276.1"/>
    <property type="molecule type" value="Genomic_DNA"/>
</dbReference>
<protein>
    <submittedName>
        <fullName evidence="1">Uncharacterized protein</fullName>
    </submittedName>
</protein>
<dbReference type="RefSeq" id="WP_311835781.1">
    <property type="nucleotide sequence ID" value="NZ_JARQBJ010000006.1"/>
</dbReference>